<feature type="coiled-coil region" evidence="1">
    <location>
        <begin position="487"/>
        <end position="514"/>
    </location>
</feature>
<protein>
    <submittedName>
        <fullName evidence="3">Uncharacterized protein</fullName>
    </submittedName>
</protein>
<evidence type="ECO:0000256" key="1">
    <source>
        <dbReference type="SAM" id="Coils"/>
    </source>
</evidence>
<comment type="caution">
    <text evidence="3">The sequence shown here is derived from an EMBL/GenBank/DDBJ whole genome shotgun (WGS) entry which is preliminary data.</text>
</comment>
<evidence type="ECO:0000256" key="2">
    <source>
        <dbReference type="SAM" id="MobiDB-lite"/>
    </source>
</evidence>
<name>A0ABU4DM86_9DEIO</name>
<accession>A0ABU4DM86</accession>
<gene>
    <name evidence="3" type="ORF">ORD21_00365</name>
</gene>
<proteinExistence type="predicted"/>
<keyword evidence="4" id="KW-1185">Reference proteome</keyword>
<keyword evidence="1" id="KW-0175">Coiled coil</keyword>
<dbReference type="EMBL" id="JAPMIV010000001">
    <property type="protein sequence ID" value="MDV6373057.1"/>
    <property type="molecule type" value="Genomic_DNA"/>
</dbReference>
<reference evidence="3 4" key="1">
    <citation type="submission" date="2022-11" db="EMBL/GenBank/DDBJ databases">
        <title>Deinococcus ZS9-10, Low Temperature and Draught-tolerating, UV-resistant Bacteria from Continental Antarctica.</title>
        <authorList>
            <person name="Cheng L."/>
        </authorList>
    </citation>
    <scope>NUCLEOTIDE SEQUENCE [LARGE SCALE GENOMIC DNA]</scope>
    <source>
        <strain evidence="3 4">ZS9-10</strain>
    </source>
</reference>
<dbReference type="RefSeq" id="WP_317638355.1">
    <property type="nucleotide sequence ID" value="NZ_JAPMIV010000001.1"/>
</dbReference>
<dbReference type="Proteomes" id="UP001276150">
    <property type="component" value="Unassembled WGS sequence"/>
</dbReference>
<evidence type="ECO:0000313" key="3">
    <source>
        <dbReference type="EMBL" id="MDV6373057.1"/>
    </source>
</evidence>
<sequence>MTVGLYQLPVKMLEDLISPRALERILNDAAALRGTTRGHLDAQTLEDILKREVFKRLQLSVPAPLAKRRVAAVLAELSRTTQEHLVVSDAALDDLEDHARRFALYFDWPETQRLRGVLGVARQEKEEGRETAALIQEGRDLVAQMDRRLQEGLVVQAQELADLRSTSMHFQSLGSREVRRLDTLIVQVDEAQQQGTLLPGEVDRARTLTYTLRKRLESSLLDTPAGQGPGSLDPAADAQVQARVQELERQHALQLLEGAEREFGPLLLVRPDLGEQLAALRGQDGESALTTDAVEGWRATLGSALSDVLTGQRTRLAELETALADHTVSADARVSLDAAYRLLSGSTLATDELHALDTVLEVLRAGSVDAADSQTAGLSAGRELLDIERKARDLPSAAAELAPLLVGAQAALSGGQPVDLDPLWNVLERHMGAVAQERENFDHRADRIVAEYDAVRDLAGETTQRLGHLADVLRAQRHLGPMSAAARVRYAQTLGDAENLLEEAQAEYRAAQEVTAGFGEDALSGLLDLFELGKDDGLPVADAPTDPYVSEVWQVQGEALLDGPQNGNTVALGRLLTLAGDMGVTDLTLSSAEYHWEAQQDGGGPWRVKRTPRQREHHASKNTVPARPPR</sequence>
<feature type="region of interest" description="Disordered" evidence="2">
    <location>
        <begin position="598"/>
        <end position="630"/>
    </location>
</feature>
<evidence type="ECO:0000313" key="4">
    <source>
        <dbReference type="Proteomes" id="UP001276150"/>
    </source>
</evidence>
<organism evidence="3 4">
    <name type="scientific">Deinococcus arenicola</name>
    <dbReference type="NCBI Taxonomy" id="2994950"/>
    <lineage>
        <taxon>Bacteria</taxon>
        <taxon>Thermotogati</taxon>
        <taxon>Deinococcota</taxon>
        <taxon>Deinococci</taxon>
        <taxon>Deinococcales</taxon>
        <taxon>Deinococcaceae</taxon>
        <taxon>Deinococcus</taxon>
    </lineage>
</organism>